<organism evidence="1 2">
    <name type="scientific">Aristaeella lactis</name>
    <dbReference type="NCBI Taxonomy" id="3046383"/>
    <lineage>
        <taxon>Bacteria</taxon>
        <taxon>Bacillati</taxon>
        <taxon>Bacillota</taxon>
        <taxon>Clostridia</taxon>
        <taxon>Eubacteriales</taxon>
        <taxon>Aristaeellaceae</taxon>
        <taxon>Aristaeella</taxon>
    </lineage>
</organism>
<evidence type="ECO:0000313" key="2">
    <source>
        <dbReference type="Proteomes" id="UP000192328"/>
    </source>
</evidence>
<protein>
    <submittedName>
        <fullName evidence="1">Acetyltransferase (GNAT) domain-containing protein</fullName>
    </submittedName>
</protein>
<keyword evidence="2" id="KW-1185">Reference proteome</keyword>
<sequence>MDYREMKKEERGACAELAARAFDDYEYFTVYFPRGERRYRFLRSMIDTEFRVNDGLEVFLTAKEGDRTVAAAILCRPGYIKPSAAAYLRGGFWKSMLYGGFRDVSAWDRMEYEAFGPCREMNRKDAWYLNMLVVSPDRKGEGIGSRMLQECLIPYVKEHGGKKLCLFTNSQGNRVFYRKNGFTEFDERQFAYKGKTIGSWSLQKIIQN</sequence>
<evidence type="ECO:0000313" key="1">
    <source>
        <dbReference type="EMBL" id="SMC58007.1"/>
    </source>
</evidence>
<proteinExistence type="predicted"/>
<dbReference type="Proteomes" id="UP000192328">
    <property type="component" value="Unassembled WGS sequence"/>
</dbReference>
<reference evidence="1" key="1">
    <citation type="submission" date="2017-04" db="EMBL/GenBank/DDBJ databases">
        <authorList>
            <person name="Varghese N."/>
            <person name="Submissions S."/>
        </authorList>
    </citation>
    <scope>NUCLEOTIDE SEQUENCE</scope>
    <source>
        <strain evidence="1">WTE2008</strain>
    </source>
</reference>
<dbReference type="EMBL" id="FWXZ01000002">
    <property type="protein sequence ID" value="SMC58007.1"/>
    <property type="molecule type" value="Genomic_DNA"/>
</dbReference>
<accession>A0AC61PKZ7</accession>
<name>A0AC61PKZ7_9FIRM</name>
<gene>
    <name evidence="1" type="ORF">SAMN06297397_1508</name>
</gene>
<comment type="caution">
    <text evidence="1">The sequence shown here is derived from an EMBL/GenBank/DDBJ whole genome shotgun (WGS) entry which is preliminary data.</text>
</comment>